<organism evidence="3 4">
    <name type="scientific">Kibdelosporangium aridum</name>
    <dbReference type="NCBI Taxonomy" id="2030"/>
    <lineage>
        <taxon>Bacteria</taxon>
        <taxon>Bacillati</taxon>
        <taxon>Actinomycetota</taxon>
        <taxon>Actinomycetes</taxon>
        <taxon>Pseudonocardiales</taxon>
        <taxon>Pseudonocardiaceae</taxon>
        <taxon>Kibdelosporangium</taxon>
    </lineage>
</organism>
<evidence type="ECO:0008006" key="5">
    <source>
        <dbReference type="Google" id="ProtNLM"/>
    </source>
</evidence>
<dbReference type="Pfam" id="PF13576">
    <property type="entry name" value="Pentapeptide_3"/>
    <property type="match status" value="2"/>
</dbReference>
<dbReference type="SUPFAM" id="SSF141571">
    <property type="entry name" value="Pentapeptide repeat-like"/>
    <property type="match status" value="1"/>
</dbReference>
<gene>
    <name evidence="3" type="ORF">DMH04_35055</name>
</gene>
<evidence type="ECO:0000313" key="3">
    <source>
        <dbReference type="EMBL" id="RSM77278.1"/>
    </source>
</evidence>
<keyword evidence="2" id="KW-0472">Membrane</keyword>
<dbReference type="Proteomes" id="UP000287547">
    <property type="component" value="Unassembled WGS sequence"/>
</dbReference>
<dbReference type="InterPro" id="IPR001646">
    <property type="entry name" value="5peptide_repeat"/>
</dbReference>
<dbReference type="EMBL" id="QHKI01000041">
    <property type="protein sequence ID" value="RSM77278.1"/>
    <property type="molecule type" value="Genomic_DNA"/>
</dbReference>
<accession>A0A428YZT0</accession>
<evidence type="ECO:0000256" key="1">
    <source>
        <dbReference type="SAM" id="MobiDB-lite"/>
    </source>
</evidence>
<keyword evidence="2" id="KW-1133">Transmembrane helix</keyword>
<proteinExistence type="predicted"/>
<comment type="caution">
    <text evidence="3">The sequence shown here is derived from an EMBL/GenBank/DDBJ whole genome shotgun (WGS) entry which is preliminary data.</text>
</comment>
<protein>
    <recommendedName>
        <fullName evidence="5">Pentapeptide repeat-containing protein</fullName>
    </recommendedName>
</protein>
<feature type="compositionally biased region" description="Polar residues" evidence="1">
    <location>
        <begin position="156"/>
        <end position="166"/>
    </location>
</feature>
<name>A0A428YZT0_KIBAR</name>
<dbReference type="Gene3D" id="2.160.20.80">
    <property type="entry name" value="E3 ubiquitin-protein ligase SopA"/>
    <property type="match status" value="1"/>
</dbReference>
<feature type="region of interest" description="Disordered" evidence="1">
    <location>
        <begin position="143"/>
        <end position="180"/>
    </location>
</feature>
<keyword evidence="2" id="KW-0812">Transmembrane</keyword>
<evidence type="ECO:0000256" key="2">
    <source>
        <dbReference type="SAM" id="Phobius"/>
    </source>
</evidence>
<dbReference type="AlphaFoldDB" id="A0A428YZT0"/>
<feature type="transmembrane region" description="Helical" evidence="2">
    <location>
        <begin position="20"/>
        <end position="41"/>
    </location>
</feature>
<reference evidence="3 4" key="1">
    <citation type="submission" date="2018-05" db="EMBL/GenBank/DDBJ databases">
        <title>Evolution of GPA BGCs.</title>
        <authorList>
            <person name="Waglechner N."/>
            <person name="Wright G.D."/>
        </authorList>
    </citation>
    <scope>NUCLEOTIDE SEQUENCE [LARGE SCALE GENOMIC DNA]</scope>
    <source>
        <strain evidence="3 4">A82846</strain>
    </source>
</reference>
<sequence>MSQEDKPGRPPYRVLSSKAIWVGALIMAVVATNSVWLLLEFAAAPTDNNRLEIIKTAGTILVGTGGAVALLLAARRQRFVELDGTERRITDLQTKAADQLGADQAAVRLAGLYALERLAQDNPSHRQTIVDIICGYLRMPYSSPLQPPPPRRRNSILRTHQPTSTPRGAANDGVDQGKDPHQEKHVRITAQRILVSHLQPQPRDQRGRSANTKYWPNIDLDLSGSTLLKFDVRNCRIRSADFEGAVFVGVTSFDDTVFVKTCTFKDATLTDGALFERTQFKDGASFARAAFWKTASFESASFADTALFTEAKFIHISAFSKATFAGHTVFRNAVFNNYASFSDTIFTSPVDLTQVYARDDHSPILPEGWTLGSPADRPQGLRGRTTAGTWRTLARTSEVGHAQDAGQVRQEH</sequence>
<dbReference type="RefSeq" id="WP_051794669.1">
    <property type="nucleotide sequence ID" value="NZ_QHKI01000041.1"/>
</dbReference>
<feature type="transmembrane region" description="Helical" evidence="2">
    <location>
        <begin position="53"/>
        <end position="74"/>
    </location>
</feature>
<dbReference type="OrthoDB" id="8440251at2"/>
<evidence type="ECO:0000313" key="4">
    <source>
        <dbReference type="Proteomes" id="UP000287547"/>
    </source>
</evidence>